<dbReference type="PANTHER" id="PTHR43667:SF2">
    <property type="entry name" value="FATTY ACID C-METHYL TRANSFERASE"/>
    <property type="match status" value="1"/>
</dbReference>
<sequence length="114" mass="13538">EEFMRKYMWLNSCLPSASALIQVASPHFNLEQVENHAAHYLRTLREWGRRLEKNLTQEMVVKDYPGLNDKQSYESFKRKWMYLFAYAGAGFTKGYITCHMLMFIRENDAPEMCN</sequence>
<keyword evidence="1" id="KW-0472">Membrane</keyword>
<name>A0AA39J4L7_ARMTA</name>
<keyword evidence="3" id="KW-1185">Reference proteome</keyword>
<gene>
    <name evidence="2" type="ORF">EV420DRAFT_1591135</name>
</gene>
<dbReference type="AlphaFoldDB" id="A0AA39J4L7"/>
<evidence type="ECO:0000313" key="3">
    <source>
        <dbReference type="Proteomes" id="UP001175211"/>
    </source>
</evidence>
<reference evidence="2" key="1">
    <citation type="submission" date="2023-06" db="EMBL/GenBank/DDBJ databases">
        <authorList>
            <consortium name="Lawrence Berkeley National Laboratory"/>
            <person name="Ahrendt S."/>
            <person name="Sahu N."/>
            <person name="Indic B."/>
            <person name="Wong-Bajracharya J."/>
            <person name="Merenyi Z."/>
            <person name="Ke H.-M."/>
            <person name="Monk M."/>
            <person name="Kocsube S."/>
            <person name="Drula E."/>
            <person name="Lipzen A."/>
            <person name="Balint B."/>
            <person name="Henrissat B."/>
            <person name="Andreopoulos B."/>
            <person name="Martin F.M."/>
            <person name="Harder C.B."/>
            <person name="Rigling D."/>
            <person name="Ford K.L."/>
            <person name="Foster G.D."/>
            <person name="Pangilinan J."/>
            <person name="Papanicolaou A."/>
            <person name="Barry K."/>
            <person name="LaButti K."/>
            <person name="Viragh M."/>
            <person name="Koriabine M."/>
            <person name="Yan M."/>
            <person name="Riley R."/>
            <person name="Champramary S."/>
            <person name="Plett K.L."/>
            <person name="Tsai I.J."/>
            <person name="Slot J."/>
            <person name="Sipos G."/>
            <person name="Plett J."/>
            <person name="Nagy L.G."/>
            <person name="Grigoriev I.V."/>
        </authorList>
    </citation>
    <scope>NUCLEOTIDE SEQUENCE</scope>
    <source>
        <strain evidence="2">CCBAS 213</strain>
    </source>
</reference>
<dbReference type="GeneID" id="85358469"/>
<comment type="caution">
    <text evidence="2">The sequence shown here is derived from an EMBL/GenBank/DDBJ whole genome shotgun (WGS) entry which is preliminary data.</text>
</comment>
<dbReference type="Gene3D" id="3.40.50.150">
    <property type="entry name" value="Vaccinia Virus protein VP39"/>
    <property type="match status" value="1"/>
</dbReference>
<dbReference type="PANTHER" id="PTHR43667">
    <property type="entry name" value="CYCLOPROPANE-FATTY-ACYL-PHOSPHOLIPID SYNTHASE"/>
    <property type="match status" value="1"/>
</dbReference>
<dbReference type="EMBL" id="JAUEPS010000132">
    <property type="protein sequence ID" value="KAK0436060.1"/>
    <property type="molecule type" value="Genomic_DNA"/>
</dbReference>
<dbReference type="RefSeq" id="XP_060322167.1">
    <property type="nucleotide sequence ID" value="XM_060474921.1"/>
</dbReference>
<feature type="non-terminal residue" evidence="2">
    <location>
        <position position="114"/>
    </location>
</feature>
<feature type="transmembrane region" description="Helical" evidence="1">
    <location>
        <begin position="80"/>
        <end position="104"/>
    </location>
</feature>
<dbReference type="Pfam" id="PF02353">
    <property type="entry name" value="CMAS"/>
    <property type="match status" value="1"/>
</dbReference>
<dbReference type="SUPFAM" id="SSF53335">
    <property type="entry name" value="S-adenosyl-L-methionine-dependent methyltransferases"/>
    <property type="match status" value="1"/>
</dbReference>
<organism evidence="2 3">
    <name type="scientific">Armillaria tabescens</name>
    <name type="common">Ringless honey mushroom</name>
    <name type="synonym">Agaricus tabescens</name>
    <dbReference type="NCBI Taxonomy" id="1929756"/>
    <lineage>
        <taxon>Eukaryota</taxon>
        <taxon>Fungi</taxon>
        <taxon>Dikarya</taxon>
        <taxon>Basidiomycota</taxon>
        <taxon>Agaricomycotina</taxon>
        <taxon>Agaricomycetes</taxon>
        <taxon>Agaricomycetidae</taxon>
        <taxon>Agaricales</taxon>
        <taxon>Marasmiineae</taxon>
        <taxon>Physalacriaceae</taxon>
        <taxon>Desarmillaria</taxon>
    </lineage>
</organism>
<keyword evidence="1" id="KW-1133">Transmembrane helix</keyword>
<accession>A0AA39J4L7</accession>
<proteinExistence type="predicted"/>
<evidence type="ECO:0000256" key="1">
    <source>
        <dbReference type="SAM" id="Phobius"/>
    </source>
</evidence>
<evidence type="ECO:0000313" key="2">
    <source>
        <dbReference type="EMBL" id="KAK0436060.1"/>
    </source>
</evidence>
<dbReference type="InterPro" id="IPR050723">
    <property type="entry name" value="CFA/CMAS"/>
</dbReference>
<dbReference type="Proteomes" id="UP001175211">
    <property type="component" value="Unassembled WGS sequence"/>
</dbReference>
<keyword evidence="1" id="KW-0812">Transmembrane</keyword>
<protein>
    <submittedName>
        <fullName evidence="2">Uncharacterized protein</fullName>
    </submittedName>
</protein>
<dbReference type="InterPro" id="IPR029063">
    <property type="entry name" value="SAM-dependent_MTases_sf"/>
</dbReference>